<dbReference type="SMART" id="SM01175">
    <property type="entry name" value="DUF4206"/>
    <property type="match status" value="1"/>
</dbReference>
<name>A0AAV9Y2A8_9CRYT</name>
<organism evidence="2 3">
    <name type="scientific">Cryptosporidium xiaoi</name>
    <dbReference type="NCBI Taxonomy" id="659607"/>
    <lineage>
        <taxon>Eukaryota</taxon>
        <taxon>Sar</taxon>
        <taxon>Alveolata</taxon>
        <taxon>Apicomplexa</taxon>
        <taxon>Conoidasida</taxon>
        <taxon>Coccidia</taxon>
        <taxon>Eucoccidiorida</taxon>
        <taxon>Eimeriorina</taxon>
        <taxon>Cryptosporidiidae</taxon>
        <taxon>Cryptosporidium</taxon>
    </lineage>
</organism>
<dbReference type="Proteomes" id="UP001311799">
    <property type="component" value="Unassembled WGS sequence"/>
</dbReference>
<dbReference type="Pfam" id="PF13901">
    <property type="entry name" value="RH_dom"/>
    <property type="match status" value="1"/>
</dbReference>
<evidence type="ECO:0000313" key="3">
    <source>
        <dbReference type="Proteomes" id="UP001311799"/>
    </source>
</evidence>
<dbReference type="InterPro" id="IPR025258">
    <property type="entry name" value="RH_dom"/>
</dbReference>
<dbReference type="AlphaFoldDB" id="A0AAV9Y2A8"/>
<sequence length="639" mass="75353">MDDLFLAEFHGYIDEKTCEIAELSINYIKSLNSCLKKIKKNDGILESYSHLRDIIEIIRICLLHGILIDEKSFENITNDEQNHNNSLFHFVRLFPELEDIGKVDDMCFIAFLLVNKLLTGLLESINNPITKWNQITKYYHHASILRYNDFMNDFKGIINSFEINIKIKNFHLPSNWLTYFAKLSLRWNNLNNDELDIIIVNNNITKENNKKTTQGYFEKEQLLLSNENKITRESSLIYILNNKLENKFYENADSSNSSSINSGPKVTGYNSNTDFEDQGEIIYDENENIPKLIYNDNNMRDIQELLDFIWNPVFDGTILTRIHANSNASFLYDKIEEFKEKENYFIVQNNDNDNNNNNNNMTIIEKKLDIKEKKQIDIDSKSKLIMENPMELIKYKEKDTKEWYLYYYNVPASHEEEILILNMQGHKCYNTNCKVNVNINNNSKINFCCFTGYFYCDECFGCNSYSILPGLLAKYGNLTPVPVSKDSKNKLERLENTPLISINILTAEIWRSNKYIKQYVYLKTYLKSLFQSSNNKYKLKNKCQYKESIKRRLEREHDVKQYDKPGYFSIKQLIEIAYEVLSQNAVMYSNETTLQTSVKELTQITINWRKHLSKCINCQFEKRTSSMTMSNHHLFIHKM</sequence>
<proteinExistence type="predicted"/>
<dbReference type="EMBL" id="JAWDEY010000007">
    <property type="protein sequence ID" value="KAK6590292.1"/>
    <property type="molecule type" value="Genomic_DNA"/>
</dbReference>
<reference evidence="2 3" key="1">
    <citation type="submission" date="2023-10" db="EMBL/GenBank/DDBJ databases">
        <title>Comparative genomics analysis reveals potential genetic determinants of host preference in Cryptosporidium xiaoi.</title>
        <authorList>
            <person name="Xiao L."/>
            <person name="Li J."/>
        </authorList>
    </citation>
    <scope>NUCLEOTIDE SEQUENCE [LARGE SCALE GENOMIC DNA]</scope>
    <source>
        <strain evidence="2 3">52996</strain>
    </source>
</reference>
<evidence type="ECO:0000259" key="1">
    <source>
        <dbReference type="SMART" id="SM01175"/>
    </source>
</evidence>
<feature type="domain" description="Rubicon Homology" evidence="1">
    <location>
        <begin position="446"/>
        <end position="633"/>
    </location>
</feature>
<evidence type="ECO:0000313" key="2">
    <source>
        <dbReference type="EMBL" id="KAK6590292.1"/>
    </source>
</evidence>
<comment type="caution">
    <text evidence="2">The sequence shown here is derived from an EMBL/GenBank/DDBJ whole genome shotgun (WGS) entry which is preliminary data.</text>
</comment>
<protein>
    <submittedName>
        <fullName evidence="2">Cysteine-rich with zinc finger</fullName>
    </submittedName>
</protein>
<keyword evidence="3" id="KW-1185">Reference proteome</keyword>
<accession>A0AAV9Y2A8</accession>
<gene>
    <name evidence="2" type="ORF">RS030_162558</name>
</gene>